<keyword evidence="6" id="KW-0010">Activator</keyword>
<reference evidence="8 9" key="1">
    <citation type="submission" date="2020-08" db="EMBL/GenBank/DDBJ databases">
        <title>Plant Genome Project.</title>
        <authorList>
            <person name="Zhang R.-G."/>
        </authorList>
    </citation>
    <scope>NUCLEOTIDE SEQUENCE [LARGE SCALE GENOMIC DNA]</scope>
    <source>
        <tissue evidence="8">Rhizome</tissue>
    </source>
</reference>
<comment type="subcellular location">
    <subcellularLocation>
        <location evidence="1">Nucleus</location>
    </subcellularLocation>
</comment>
<dbReference type="InterPro" id="IPR006511">
    <property type="entry name" value="SHI_C"/>
</dbReference>
<comment type="similarity">
    <text evidence="2">Belongs to the SHI protein family.</text>
</comment>
<dbReference type="PANTHER" id="PTHR31604:SF2">
    <property type="entry name" value="PROTEIN SHI RELATED SEQUENCE 7"/>
    <property type="match status" value="1"/>
</dbReference>
<dbReference type="GO" id="GO:0003700">
    <property type="term" value="F:DNA-binding transcription factor activity"/>
    <property type="evidence" value="ECO:0007669"/>
    <property type="project" value="InterPro"/>
</dbReference>
<dbReference type="GO" id="GO:0003677">
    <property type="term" value="F:DNA binding"/>
    <property type="evidence" value="ECO:0007669"/>
    <property type="project" value="UniProtKB-KW"/>
</dbReference>
<name>A0A8J5KIP0_ZINOF</name>
<keyword evidence="3" id="KW-0479">Metal-binding</keyword>
<comment type="caution">
    <text evidence="8">The sequence shown here is derived from an EMBL/GenBank/DDBJ whole genome shotgun (WGS) entry which is preliminary data.</text>
</comment>
<evidence type="ECO:0000256" key="6">
    <source>
        <dbReference type="ARBA" id="ARBA00023159"/>
    </source>
</evidence>
<dbReference type="PANTHER" id="PTHR31604">
    <property type="entry name" value="PROTEIN LATERAL ROOT PRIMORDIUM 1"/>
    <property type="match status" value="1"/>
</dbReference>
<protein>
    <submittedName>
        <fullName evidence="8">Uncharacterized protein</fullName>
    </submittedName>
</protein>
<organism evidence="8 9">
    <name type="scientific">Zingiber officinale</name>
    <name type="common">Ginger</name>
    <name type="synonym">Amomum zingiber</name>
    <dbReference type="NCBI Taxonomy" id="94328"/>
    <lineage>
        <taxon>Eukaryota</taxon>
        <taxon>Viridiplantae</taxon>
        <taxon>Streptophyta</taxon>
        <taxon>Embryophyta</taxon>
        <taxon>Tracheophyta</taxon>
        <taxon>Spermatophyta</taxon>
        <taxon>Magnoliopsida</taxon>
        <taxon>Liliopsida</taxon>
        <taxon>Zingiberales</taxon>
        <taxon>Zingiberaceae</taxon>
        <taxon>Zingiber</taxon>
    </lineage>
</organism>
<keyword evidence="4" id="KW-0862">Zinc</keyword>
<accession>A0A8J5KIP0</accession>
<dbReference type="Pfam" id="PF05142">
    <property type="entry name" value="DUF702"/>
    <property type="match status" value="1"/>
</dbReference>
<evidence type="ECO:0000256" key="5">
    <source>
        <dbReference type="ARBA" id="ARBA00023125"/>
    </source>
</evidence>
<evidence type="ECO:0000313" key="8">
    <source>
        <dbReference type="EMBL" id="KAG6478378.1"/>
    </source>
</evidence>
<keyword evidence="7" id="KW-0539">Nucleus</keyword>
<proteinExistence type="inferred from homology"/>
<sequence length="393" mass="43413">MPHRFPVTVPRRNPVHCSITFRRGNKFIIALPFPHHTVADSERGKRQQKRRMGIGERYGKMSAAEQPINGQSRRLRLQQQHQQSRLLGGVESVLRRRRRLEKKSRPGIDALARRLIGVGEEEEEIMEAGFPFGSGGEQQQPPLKEAFFLYGGGGPSRSDDMDGCVYTRGFELTWQQQQRRRYSGFPHQLPLAGSAAIGGGGGQSCQDCGNQAKKECAHLRCRICCINRSFKCSTHIKSTWVPAARRRERQQHQAAGSKNSKRFREIVPSTTAAATTAVTTTFGATLDSGIFPPELNTEAMFRCVRVSAVDDADEEYAYQTTVRIAGHLFKGILYDHGAASNLPSSQLAREASTSSATPAATSTPELLDGYSTPLTAIVADASLPFFPQQQRPS</sequence>
<evidence type="ECO:0000313" key="9">
    <source>
        <dbReference type="Proteomes" id="UP000734854"/>
    </source>
</evidence>
<evidence type="ECO:0000256" key="3">
    <source>
        <dbReference type="ARBA" id="ARBA00022723"/>
    </source>
</evidence>
<dbReference type="InterPro" id="IPR006510">
    <property type="entry name" value="Znf_LRP1"/>
</dbReference>
<evidence type="ECO:0000256" key="4">
    <source>
        <dbReference type="ARBA" id="ARBA00022833"/>
    </source>
</evidence>
<keyword evidence="9" id="KW-1185">Reference proteome</keyword>
<dbReference type="Proteomes" id="UP000734854">
    <property type="component" value="Unassembled WGS sequence"/>
</dbReference>
<dbReference type="NCBIfam" id="TIGR01623">
    <property type="entry name" value="put_zinc_LRP1"/>
    <property type="match status" value="1"/>
</dbReference>
<evidence type="ECO:0000256" key="2">
    <source>
        <dbReference type="ARBA" id="ARBA00006911"/>
    </source>
</evidence>
<evidence type="ECO:0000256" key="1">
    <source>
        <dbReference type="ARBA" id="ARBA00004123"/>
    </source>
</evidence>
<evidence type="ECO:0000256" key="7">
    <source>
        <dbReference type="ARBA" id="ARBA00023242"/>
    </source>
</evidence>
<dbReference type="AlphaFoldDB" id="A0A8J5KIP0"/>
<dbReference type="GO" id="GO:0005634">
    <property type="term" value="C:nucleus"/>
    <property type="evidence" value="ECO:0007669"/>
    <property type="project" value="UniProtKB-SubCell"/>
</dbReference>
<keyword evidence="5" id="KW-0238">DNA-binding</keyword>
<dbReference type="GO" id="GO:0046872">
    <property type="term" value="F:metal ion binding"/>
    <property type="evidence" value="ECO:0007669"/>
    <property type="project" value="UniProtKB-KW"/>
</dbReference>
<dbReference type="NCBIfam" id="TIGR01624">
    <property type="entry name" value="LRP1_Cterm"/>
    <property type="match status" value="1"/>
</dbReference>
<gene>
    <name evidence="8" type="ORF">ZIOFF_061820</name>
</gene>
<dbReference type="EMBL" id="JACMSC010000017">
    <property type="protein sequence ID" value="KAG6478378.1"/>
    <property type="molecule type" value="Genomic_DNA"/>
</dbReference>
<dbReference type="GO" id="GO:0045893">
    <property type="term" value="P:positive regulation of DNA-templated transcription"/>
    <property type="evidence" value="ECO:0007669"/>
    <property type="project" value="TreeGrafter"/>
</dbReference>
<dbReference type="InterPro" id="IPR007818">
    <property type="entry name" value="SHI"/>
</dbReference>